<dbReference type="GO" id="GO:0003935">
    <property type="term" value="F:GTP cyclohydrolase II activity"/>
    <property type="evidence" value="ECO:0007669"/>
    <property type="project" value="TreeGrafter"/>
</dbReference>
<dbReference type="GO" id="GO:0008686">
    <property type="term" value="F:3,4-dihydroxy-2-butanone-4-phosphate synthase activity"/>
    <property type="evidence" value="ECO:0007669"/>
    <property type="project" value="UniProtKB-EC"/>
</dbReference>
<accession>A0AAE0WA05</accession>
<proteinExistence type="predicted"/>
<dbReference type="InterPro" id="IPR017945">
    <property type="entry name" value="DHBP_synth_RibB-like_a/b_dom"/>
</dbReference>
<organism evidence="5 6">
    <name type="scientific">Potamilus streckersoni</name>
    <dbReference type="NCBI Taxonomy" id="2493646"/>
    <lineage>
        <taxon>Eukaryota</taxon>
        <taxon>Metazoa</taxon>
        <taxon>Spiralia</taxon>
        <taxon>Lophotrochozoa</taxon>
        <taxon>Mollusca</taxon>
        <taxon>Bivalvia</taxon>
        <taxon>Autobranchia</taxon>
        <taxon>Heteroconchia</taxon>
        <taxon>Palaeoheterodonta</taxon>
        <taxon>Unionida</taxon>
        <taxon>Unionoidea</taxon>
        <taxon>Unionidae</taxon>
        <taxon>Ambleminae</taxon>
        <taxon>Lampsilini</taxon>
        <taxon>Potamilus</taxon>
    </lineage>
</organism>
<dbReference type="GO" id="GO:0003676">
    <property type="term" value="F:nucleic acid binding"/>
    <property type="evidence" value="ECO:0007669"/>
    <property type="project" value="InterPro"/>
</dbReference>
<evidence type="ECO:0000256" key="1">
    <source>
        <dbReference type="ARBA" id="ARBA00004904"/>
    </source>
</evidence>
<dbReference type="GO" id="GO:0005829">
    <property type="term" value="C:cytosol"/>
    <property type="evidence" value="ECO:0007669"/>
    <property type="project" value="TreeGrafter"/>
</dbReference>
<dbReference type="SUPFAM" id="SSF55821">
    <property type="entry name" value="YrdC/RibB"/>
    <property type="match status" value="1"/>
</dbReference>
<dbReference type="PANTHER" id="PTHR21327">
    <property type="entry name" value="GTP CYCLOHYDROLASE II-RELATED"/>
    <property type="match status" value="1"/>
</dbReference>
<sequence length="291" mass="32029">MRMSVGVVWDSARQKFYAYLEDKVDELIAHLLSGPRIIGFNHLNFDFPVLAGYGGKDEENRQNLLNRLTDAHNLDLMADMRERHGFRPSLESIARPTLAVGKSADGLMALRHAGCFSLRAKQQYGYLPHQNRGGAQSGGRLVAAGNPARAQDAIREIKAGRMIILVDDEDRENEGDICCAAEYITPEAVNFMAKYARGLICLTLTEEQTARLQLPMMTTGNRSPFHTNFTVSIEAASGVTTGISAADRAHTILTAAHPNARPDDIVVPGIFFLCVRGRAEFFSAPDKQKAR</sequence>
<dbReference type="Gene3D" id="3.90.870.10">
    <property type="entry name" value="DHBP synthase"/>
    <property type="match status" value="1"/>
</dbReference>
<dbReference type="Proteomes" id="UP001195483">
    <property type="component" value="Unassembled WGS sequence"/>
</dbReference>
<keyword evidence="3" id="KW-0686">Riboflavin biosynthesis</keyword>
<dbReference type="Gene3D" id="3.30.420.10">
    <property type="entry name" value="Ribonuclease H-like superfamily/Ribonuclease H"/>
    <property type="match status" value="1"/>
</dbReference>
<gene>
    <name evidence="5" type="ORF">CHS0354_018527</name>
</gene>
<evidence type="ECO:0000313" key="5">
    <source>
        <dbReference type="EMBL" id="KAK3606931.1"/>
    </source>
</evidence>
<dbReference type="PANTHER" id="PTHR21327:SF18">
    <property type="entry name" value="3,4-DIHYDROXY-2-BUTANONE 4-PHOSPHATE SYNTHASE"/>
    <property type="match status" value="1"/>
</dbReference>
<dbReference type="GO" id="GO:0009231">
    <property type="term" value="P:riboflavin biosynthetic process"/>
    <property type="evidence" value="ECO:0007669"/>
    <property type="project" value="UniProtKB-KW"/>
</dbReference>
<comment type="pathway">
    <text evidence="1">Cofactor biosynthesis; riboflavin biosynthesis; 2-hydroxy-3-oxobutyl phosphate from D-ribulose 5-phosphate: step 1/1.</text>
</comment>
<reference evidence="5" key="2">
    <citation type="journal article" date="2021" name="Genome Biol. Evol.">
        <title>Developing a high-quality reference genome for a parasitic bivalve with doubly uniparental inheritance (Bivalvia: Unionida).</title>
        <authorList>
            <person name="Smith C.H."/>
        </authorList>
    </citation>
    <scope>NUCLEOTIDE SEQUENCE</scope>
    <source>
        <strain evidence="5">CHS0354</strain>
        <tissue evidence="5">Mantle</tissue>
    </source>
</reference>
<keyword evidence="6" id="KW-1185">Reference proteome</keyword>
<dbReference type="EC" id="4.1.99.12" evidence="2"/>
<name>A0AAE0WA05_9BIVA</name>
<reference evidence="5" key="1">
    <citation type="journal article" date="2021" name="Genome Biol. Evol.">
        <title>A High-Quality Reference Genome for a Parasitic Bivalve with Doubly Uniparental Inheritance (Bivalvia: Unionida).</title>
        <authorList>
            <person name="Smith C.H."/>
        </authorList>
    </citation>
    <scope>NUCLEOTIDE SEQUENCE</scope>
    <source>
        <strain evidence="5">CHS0354</strain>
    </source>
</reference>
<dbReference type="AlphaFoldDB" id="A0AAE0WA05"/>
<dbReference type="Pfam" id="PF00926">
    <property type="entry name" value="DHBP_synthase"/>
    <property type="match status" value="1"/>
</dbReference>
<dbReference type="InterPro" id="IPR000422">
    <property type="entry name" value="DHBP_synthase_RibB"/>
</dbReference>
<evidence type="ECO:0000313" key="6">
    <source>
        <dbReference type="Proteomes" id="UP001195483"/>
    </source>
</evidence>
<evidence type="ECO:0000256" key="2">
    <source>
        <dbReference type="ARBA" id="ARBA00012153"/>
    </source>
</evidence>
<protein>
    <recommendedName>
        <fullName evidence="2">3,4-dihydroxy-2-butanone-4-phosphate synthase</fullName>
        <ecNumber evidence="2">4.1.99.12</ecNumber>
    </recommendedName>
</protein>
<reference evidence="5" key="3">
    <citation type="submission" date="2023-05" db="EMBL/GenBank/DDBJ databases">
        <authorList>
            <person name="Smith C.H."/>
        </authorList>
    </citation>
    <scope>NUCLEOTIDE SEQUENCE</scope>
    <source>
        <strain evidence="5">CHS0354</strain>
        <tissue evidence="5">Mantle</tissue>
    </source>
</reference>
<comment type="caution">
    <text evidence="5">The sequence shown here is derived from an EMBL/GenBank/DDBJ whole genome shotgun (WGS) entry which is preliminary data.</text>
</comment>
<dbReference type="EMBL" id="JAEAOA010001141">
    <property type="protein sequence ID" value="KAK3606931.1"/>
    <property type="molecule type" value="Genomic_DNA"/>
</dbReference>
<dbReference type="InterPro" id="IPR036397">
    <property type="entry name" value="RNaseH_sf"/>
</dbReference>
<evidence type="ECO:0000256" key="4">
    <source>
        <dbReference type="ARBA" id="ARBA00022723"/>
    </source>
</evidence>
<evidence type="ECO:0000256" key="3">
    <source>
        <dbReference type="ARBA" id="ARBA00022619"/>
    </source>
</evidence>
<keyword evidence="4" id="KW-0479">Metal-binding</keyword>
<dbReference type="GO" id="GO:0046872">
    <property type="term" value="F:metal ion binding"/>
    <property type="evidence" value="ECO:0007669"/>
    <property type="project" value="UniProtKB-KW"/>
</dbReference>